<sequence>FFTSFDNLHMINNLNLVKNQKSKNDLITYETNTGHSMIDYIFMHSSLTPNLIDQTVVKVDEDLSDYAIVYATISLASINLSFTQRAAIKKLIF</sequence>
<dbReference type="Proteomes" id="UP000789375">
    <property type="component" value="Unassembled WGS sequence"/>
</dbReference>
<evidence type="ECO:0000313" key="2">
    <source>
        <dbReference type="Proteomes" id="UP000789375"/>
    </source>
</evidence>
<dbReference type="EMBL" id="CAJVPP010009235">
    <property type="protein sequence ID" value="CAG8703085.1"/>
    <property type="molecule type" value="Genomic_DNA"/>
</dbReference>
<protein>
    <submittedName>
        <fullName evidence="1">2696_t:CDS:1</fullName>
    </submittedName>
</protein>
<proteinExistence type="predicted"/>
<dbReference type="Gene3D" id="3.60.10.10">
    <property type="entry name" value="Endonuclease/exonuclease/phosphatase"/>
    <property type="match status" value="1"/>
</dbReference>
<keyword evidence="2" id="KW-1185">Reference proteome</keyword>
<name>A0A9N9HS96_FUNMO</name>
<comment type="caution">
    <text evidence="1">The sequence shown here is derived from an EMBL/GenBank/DDBJ whole genome shotgun (WGS) entry which is preliminary data.</text>
</comment>
<feature type="non-terminal residue" evidence="1">
    <location>
        <position position="1"/>
    </location>
</feature>
<gene>
    <name evidence="1" type="ORF">FMOSSE_LOCUS13911</name>
</gene>
<organism evidence="1 2">
    <name type="scientific">Funneliformis mosseae</name>
    <name type="common">Endomycorrhizal fungus</name>
    <name type="synonym">Glomus mosseae</name>
    <dbReference type="NCBI Taxonomy" id="27381"/>
    <lineage>
        <taxon>Eukaryota</taxon>
        <taxon>Fungi</taxon>
        <taxon>Fungi incertae sedis</taxon>
        <taxon>Mucoromycota</taxon>
        <taxon>Glomeromycotina</taxon>
        <taxon>Glomeromycetes</taxon>
        <taxon>Glomerales</taxon>
        <taxon>Glomeraceae</taxon>
        <taxon>Funneliformis</taxon>
    </lineage>
</organism>
<evidence type="ECO:0000313" key="1">
    <source>
        <dbReference type="EMBL" id="CAG8703085.1"/>
    </source>
</evidence>
<dbReference type="InterPro" id="IPR036691">
    <property type="entry name" value="Endo/exonu/phosph_ase_sf"/>
</dbReference>
<reference evidence="1" key="1">
    <citation type="submission" date="2021-06" db="EMBL/GenBank/DDBJ databases">
        <authorList>
            <person name="Kallberg Y."/>
            <person name="Tangrot J."/>
            <person name="Rosling A."/>
        </authorList>
    </citation>
    <scope>NUCLEOTIDE SEQUENCE</scope>
    <source>
        <strain evidence="1">87-6 pot B 2015</strain>
    </source>
</reference>
<dbReference type="AlphaFoldDB" id="A0A9N9HS96"/>
<accession>A0A9N9HS96</accession>